<protein>
    <submittedName>
        <fullName evidence="3">Putative SAM-dependent methyltransferase</fullName>
    </submittedName>
</protein>
<feature type="domain" description="Methyltransferase putative zinc binding" evidence="1">
    <location>
        <begin position="4"/>
        <end position="65"/>
    </location>
</feature>
<evidence type="ECO:0000313" key="3">
    <source>
        <dbReference type="EMBL" id="CRH06248.1"/>
    </source>
</evidence>
<evidence type="ECO:0000259" key="2">
    <source>
        <dbReference type="Pfam" id="PF08484"/>
    </source>
</evidence>
<name>A0A1S7LI42_MAGMO</name>
<dbReference type="InterPro" id="IPR029063">
    <property type="entry name" value="SAM-dependent_MTases_sf"/>
</dbReference>
<dbReference type="InterPro" id="IPR013691">
    <property type="entry name" value="MeTrfase_14"/>
</dbReference>
<accession>A0A1S7LI42</accession>
<dbReference type="CDD" id="cd02440">
    <property type="entry name" value="AdoMet_MTases"/>
    <property type="match status" value="1"/>
</dbReference>
<sequence length="408" mass="45713">MARCRFCQTPIDQLLVDLGETPLANSLVEADQLDRPDPRYPLRVGVCSQCLLVQTLYDKTPEAIFHDRYVYYSSFSESWLAHAKGYVEQMIPALGLGAEHRVVEIASNDGYLLRHFVAAGIPALGVEPSEGVASAAQALGVESRRAFFGRALAEEMVQAGEQADLLIANNVLAHVPDLNDFIAGLKRLLKPGGLLTLEFPHLLQLMQQSQFDTIYHEHFSYFSLLALQRIFPHHGLQIERVERLPTHGGSLRIHARHLDEVGQVDKSVPQLIHMERHYGLDQLACYRAFSSQVVETIQALQQFLQQAQQQGKRVVGYGAAAKGNTLLNCCGVTAEQIAYVVDRNPQKQGRWMPGSRIPIRQPETIFQTKPDYLLILPWNFKQEIMQQMAGISHWGGRFVVPIPTTTLC</sequence>
<dbReference type="InterPro" id="IPR038576">
    <property type="entry name" value="Methyltransf_Zn-bd_dom_put_sf"/>
</dbReference>
<dbReference type="AlphaFoldDB" id="A0A1S7LI42"/>
<organism evidence="3">
    <name type="scientific">Magnetococcus massalia (strain MO-1)</name>
    <dbReference type="NCBI Taxonomy" id="451514"/>
    <lineage>
        <taxon>Bacteria</taxon>
        <taxon>Pseudomonadati</taxon>
        <taxon>Pseudomonadota</taxon>
        <taxon>Magnetococcia</taxon>
        <taxon>Magnetococcales</taxon>
        <taxon>Magnetococcaceae</taxon>
        <taxon>Magnetococcus</taxon>
    </lineage>
</organism>
<feature type="domain" description="C-methyltransferase" evidence="2">
    <location>
        <begin position="245"/>
        <end position="403"/>
    </location>
</feature>
<keyword evidence="3" id="KW-0489">Methyltransferase</keyword>
<dbReference type="GO" id="GO:0032259">
    <property type="term" value="P:methylation"/>
    <property type="evidence" value="ECO:0007669"/>
    <property type="project" value="UniProtKB-KW"/>
</dbReference>
<dbReference type="Gene3D" id="3.40.50.720">
    <property type="entry name" value="NAD(P)-binding Rossmann-like Domain"/>
    <property type="match status" value="1"/>
</dbReference>
<reference evidence="3" key="1">
    <citation type="submission" date="2015-04" db="EMBL/GenBank/DDBJ databases">
        <authorList>
            <person name="Syromyatnikov M.Y."/>
            <person name="Popov V.N."/>
        </authorList>
    </citation>
    <scope>NUCLEOTIDE SEQUENCE</scope>
    <source>
        <strain evidence="3">MO-1</strain>
    </source>
</reference>
<dbReference type="PANTHER" id="PTHR43861:SF5">
    <property type="entry name" value="BLL5978 PROTEIN"/>
    <property type="match status" value="1"/>
</dbReference>
<dbReference type="InterPro" id="IPR013630">
    <property type="entry name" value="Methyltransf_Zn-bd_dom_put"/>
</dbReference>
<evidence type="ECO:0000259" key="1">
    <source>
        <dbReference type="Pfam" id="PF08421"/>
    </source>
</evidence>
<dbReference type="Pfam" id="PF08484">
    <property type="entry name" value="Methyltransf_14"/>
    <property type="match status" value="1"/>
</dbReference>
<keyword evidence="3" id="KW-0808">Transferase</keyword>
<gene>
    <name evidence="3" type="ORF">MAGMO_2077</name>
</gene>
<dbReference type="SUPFAM" id="SSF53335">
    <property type="entry name" value="S-adenosyl-L-methionine-dependent methyltransferases"/>
    <property type="match status" value="1"/>
</dbReference>
<dbReference type="Pfam" id="PF08421">
    <property type="entry name" value="Methyltransf_13"/>
    <property type="match status" value="1"/>
</dbReference>
<dbReference type="Gene3D" id="3.40.50.150">
    <property type="entry name" value="Vaccinia Virus protein VP39"/>
    <property type="match status" value="1"/>
</dbReference>
<dbReference type="PANTHER" id="PTHR43861">
    <property type="entry name" value="TRANS-ACONITATE 2-METHYLTRANSFERASE-RELATED"/>
    <property type="match status" value="1"/>
</dbReference>
<dbReference type="Gene3D" id="6.20.50.110">
    <property type="entry name" value="Methyltransferase, zinc-binding domain"/>
    <property type="match status" value="1"/>
</dbReference>
<proteinExistence type="predicted"/>
<dbReference type="Pfam" id="PF13489">
    <property type="entry name" value="Methyltransf_23"/>
    <property type="match status" value="1"/>
</dbReference>
<dbReference type="EMBL" id="LO017727">
    <property type="protein sequence ID" value="CRH06248.1"/>
    <property type="molecule type" value="Genomic_DNA"/>
</dbReference>
<dbReference type="GO" id="GO:0008168">
    <property type="term" value="F:methyltransferase activity"/>
    <property type="evidence" value="ECO:0007669"/>
    <property type="project" value="UniProtKB-KW"/>
</dbReference>